<feature type="chain" id="PRO_5026237285" description="Lysozyme inhibitor LprI N-terminal domain-containing protein" evidence="1">
    <location>
        <begin position="21"/>
        <end position="108"/>
    </location>
</feature>
<organism evidence="2 3">
    <name type="scientific">Thiosulfativibrio zosterae</name>
    <dbReference type="NCBI Taxonomy" id="2675053"/>
    <lineage>
        <taxon>Bacteria</taxon>
        <taxon>Pseudomonadati</taxon>
        <taxon>Pseudomonadota</taxon>
        <taxon>Gammaproteobacteria</taxon>
        <taxon>Thiotrichales</taxon>
        <taxon>Piscirickettsiaceae</taxon>
        <taxon>Thiosulfativibrio</taxon>
    </lineage>
</organism>
<dbReference type="Proteomes" id="UP000501466">
    <property type="component" value="Chromosome"/>
</dbReference>
<evidence type="ECO:0000256" key="1">
    <source>
        <dbReference type="SAM" id="SignalP"/>
    </source>
</evidence>
<dbReference type="RefSeq" id="WP_173289658.1">
    <property type="nucleotide sequence ID" value="NZ_AP021888.1"/>
</dbReference>
<accession>A0A6F8PJQ7</accession>
<evidence type="ECO:0008006" key="4">
    <source>
        <dbReference type="Google" id="ProtNLM"/>
    </source>
</evidence>
<keyword evidence="1" id="KW-0732">Signal</keyword>
<dbReference type="KEGG" id="tzo:THMIRHAT_00780"/>
<reference evidence="3" key="1">
    <citation type="submission" date="2019-11" db="EMBL/GenBank/DDBJ databases">
        <title>Isolation and characterization of two novel species in the genus Thiomicrorhabdus.</title>
        <authorList>
            <person name="Mochizuki J."/>
            <person name="Kojima H."/>
            <person name="Fukui M."/>
        </authorList>
    </citation>
    <scope>NUCLEOTIDE SEQUENCE [LARGE SCALE GENOMIC DNA]</scope>
    <source>
        <strain evidence="3">AkT22</strain>
    </source>
</reference>
<feature type="signal peptide" evidence="1">
    <location>
        <begin position="1"/>
        <end position="20"/>
    </location>
</feature>
<protein>
    <recommendedName>
        <fullName evidence="4">Lysozyme inhibitor LprI N-terminal domain-containing protein</fullName>
    </recommendedName>
</protein>
<evidence type="ECO:0000313" key="3">
    <source>
        <dbReference type="Proteomes" id="UP000501466"/>
    </source>
</evidence>
<name>A0A6F8PJQ7_9GAMM</name>
<proteinExistence type="predicted"/>
<dbReference type="EMBL" id="AP021888">
    <property type="protein sequence ID" value="BBP42332.1"/>
    <property type="molecule type" value="Genomic_DNA"/>
</dbReference>
<sequence>MKKVWILGLGLLGATSSVLANNKVEIESYSHQQRIEILQKADACIKAAKTKEEYRACEVAEKQSREILKSDVFEQRKQGMLQNLDTRRNCIAKAQTNEDLKACRVEKK</sequence>
<evidence type="ECO:0000313" key="2">
    <source>
        <dbReference type="EMBL" id="BBP42332.1"/>
    </source>
</evidence>
<keyword evidence="3" id="KW-1185">Reference proteome</keyword>
<gene>
    <name evidence="2" type="ORF">THMIRHAT_00780</name>
</gene>
<dbReference type="AlphaFoldDB" id="A0A6F8PJQ7"/>